<evidence type="ECO:0000259" key="3">
    <source>
        <dbReference type="Pfam" id="PF00439"/>
    </source>
</evidence>
<accession>A0A7R9Z2M6</accession>
<feature type="region of interest" description="Disordered" evidence="2">
    <location>
        <begin position="387"/>
        <end position="424"/>
    </location>
</feature>
<sequence length="734" mass="76622">MQQEHKQLQELQRRAAIADMSDRFLGPASAPNGVRSKGEARVRLNVLLRDAAAATAATCEHADMFASVVPVDLVTDYHDFVEPDAATACLEQIHSRTRACYYTSVADFRRDYEQLVANALAYNSPGHGRHAYRPIIDWSQDLLDTIVAELGARRAELGVAERALKMSMEAEVEARKASNCADAASDDTSGPLSSLEALVAACELAAEREGLRRSATSTGMFDINIEKLKPVDVTGTRCPRRAAFMHSPLSSATAVAATAAACRGASAAGALAAGASAAAGGSAYDAAPKYRRHKSKVYIRPNKVVYLPTTFMEENFEPGSLPVNCEMIVETNGTVQPDRHMVTIKSVPRQGLSTMYCMTNVMKFQQQFLNWQILNWTKVDGGHIKIHLQGPNSSGGKPGKPETAEDQPVPPSASPTGGALKRKSSGAVARAAAMLGAGPCVAAEDDAVDEEMPTERGAAHLQQQPQQQQQHVARPTRCSGRNTNSRYARRGGLSAANSTELSAPAAADGSGSRSPPPSDEGSGGRRRGGSSGSSGSSSPSHEGHLLQPCDGGDAMTGVVEVGSGLRGVPPPLHLPPLHSMPGAAYQFSLPMFSTTGVPRAADAAPQVAAAPPGAARAMGATPPQLPPLSKLGCNMGAPTATMAAPAQLAMVLQTLAASHPIMSVLTAGKAGVEPPGVGAMAIDPELSPSALKRRKAEHNTSRGPAGAGDGGRNSLDSSTTQVQTTMRLQSAFSM</sequence>
<feature type="compositionally biased region" description="Low complexity" evidence="2">
    <location>
        <begin position="502"/>
        <end position="513"/>
    </location>
</feature>
<evidence type="ECO:0000313" key="4">
    <source>
        <dbReference type="EMBL" id="CAD8301099.1"/>
    </source>
</evidence>
<dbReference type="InterPro" id="IPR036427">
    <property type="entry name" value="Bromodomain-like_sf"/>
</dbReference>
<dbReference type="InterPro" id="IPR001487">
    <property type="entry name" value="Bromodomain"/>
</dbReference>
<dbReference type="CDD" id="cd04369">
    <property type="entry name" value="Bromodomain"/>
    <property type="match status" value="1"/>
</dbReference>
<evidence type="ECO:0000256" key="2">
    <source>
        <dbReference type="SAM" id="MobiDB-lite"/>
    </source>
</evidence>
<reference evidence="4" key="1">
    <citation type="submission" date="2021-01" db="EMBL/GenBank/DDBJ databases">
        <authorList>
            <person name="Corre E."/>
            <person name="Pelletier E."/>
            <person name="Niang G."/>
            <person name="Scheremetjew M."/>
            <person name="Finn R."/>
            <person name="Kale V."/>
            <person name="Holt S."/>
            <person name="Cochrane G."/>
            <person name="Meng A."/>
            <person name="Brown T."/>
            <person name="Cohen L."/>
        </authorList>
    </citation>
    <scope>NUCLEOTIDE SEQUENCE</scope>
    <source>
        <strain evidence="4">CCMP219</strain>
    </source>
</reference>
<dbReference type="AlphaFoldDB" id="A0A7R9Z2M6"/>
<dbReference type="SUPFAM" id="SSF47370">
    <property type="entry name" value="Bromodomain"/>
    <property type="match status" value="1"/>
</dbReference>
<organism evidence="4">
    <name type="scientific">Chlamydomonas euryale</name>
    <dbReference type="NCBI Taxonomy" id="1486919"/>
    <lineage>
        <taxon>Eukaryota</taxon>
        <taxon>Viridiplantae</taxon>
        <taxon>Chlorophyta</taxon>
        <taxon>core chlorophytes</taxon>
        <taxon>Chlorophyceae</taxon>
        <taxon>CS clade</taxon>
        <taxon>Chlamydomonadales</taxon>
        <taxon>Chlamydomonadaceae</taxon>
        <taxon>Chlamydomonas</taxon>
    </lineage>
</organism>
<dbReference type="EMBL" id="HBEC01034207">
    <property type="protein sequence ID" value="CAD8301099.1"/>
    <property type="molecule type" value="Transcribed_RNA"/>
</dbReference>
<keyword evidence="1" id="KW-0103">Bromodomain</keyword>
<dbReference type="Gene3D" id="1.20.920.10">
    <property type="entry name" value="Bromodomain-like"/>
    <property type="match status" value="1"/>
</dbReference>
<proteinExistence type="predicted"/>
<gene>
    <name evidence="4" type="ORF">CEUR00632_LOCUS15891</name>
</gene>
<feature type="compositionally biased region" description="Polar residues" evidence="2">
    <location>
        <begin position="714"/>
        <end position="734"/>
    </location>
</feature>
<protein>
    <recommendedName>
        <fullName evidence="3">Bromo domain-containing protein</fullName>
    </recommendedName>
</protein>
<evidence type="ECO:0000256" key="1">
    <source>
        <dbReference type="ARBA" id="ARBA00023117"/>
    </source>
</evidence>
<dbReference type="Pfam" id="PF00439">
    <property type="entry name" value="Bromodomain"/>
    <property type="match status" value="1"/>
</dbReference>
<name>A0A7R9Z2M6_9CHLO</name>
<feature type="region of interest" description="Disordered" evidence="2">
    <location>
        <begin position="691"/>
        <end position="734"/>
    </location>
</feature>
<feature type="domain" description="Bromo" evidence="3">
    <location>
        <begin position="62"/>
        <end position="127"/>
    </location>
</feature>
<feature type="region of interest" description="Disordered" evidence="2">
    <location>
        <begin position="447"/>
        <end position="562"/>
    </location>
</feature>